<dbReference type="RefSeq" id="WP_263050644.1">
    <property type="nucleotide sequence ID" value="NZ_CP106735.1"/>
</dbReference>
<dbReference type="InterPro" id="IPR029016">
    <property type="entry name" value="GAF-like_dom_sf"/>
</dbReference>
<dbReference type="CDD" id="cd00075">
    <property type="entry name" value="HATPase"/>
    <property type="match status" value="1"/>
</dbReference>
<dbReference type="PROSITE" id="PS50109">
    <property type="entry name" value="HIS_KIN"/>
    <property type="match status" value="1"/>
</dbReference>
<dbReference type="PANTHER" id="PTHR43102:SF2">
    <property type="entry name" value="GAF DOMAIN-CONTAINING PROTEIN"/>
    <property type="match status" value="1"/>
</dbReference>
<feature type="domain" description="Histidine kinase" evidence="4">
    <location>
        <begin position="187"/>
        <end position="401"/>
    </location>
</feature>
<dbReference type="InterPro" id="IPR003661">
    <property type="entry name" value="HisK_dim/P_dom"/>
</dbReference>
<evidence type="ECO:0000313" key="6">
    <source>
        <dbReference type="Proteomes" id="UP001062165"/>
    </source>
</evidence>
<dbReference type="Pfam" id="PF00512">
    <property type="entry name" value="HisKA"/>
    <property type="match status" value="1"/>
</dbReference>
<dbReference type="SUPFAM" id="SSF55874">
    <property type="entry name" value="ATPase domain of HSP90 chaperone/DNA topoisomerase II/histidine kinase"/>
    <property type="match status" value="1"/>
</dbReference>
<dbReference type="EC" id="2.7.13.3" evidence="2"/>
<dbReference type="SMART" id="SM00388">
    <property type="entry name" value="HisKA"/>
    <property type="match status" value="1"/>
</dbReference>
<dbReference type="Gene3D" id="3.30.565.10">
    <property type="entry name" value="Histidine kinase-like ATPase, C-terminal domain"/>
    <property type="match status" value="1"/>
</dbReference>
<dbReference type="PANTHER" id="PTHR43102">
    <property type="entry name" value="SLR1143 PROTEIN"/>
    <property type="match status" value="1"/>
</dbReference>
<dbReference type="InterPro" id="IPR005467">
    <property type="entry name" value="His_kinase_dom"/>
</dbReference>
<gene>
    <name evidence="5" type="ORF">N7E81_16210</name>
</gene>
<accession>A0ABY6CZT6</accession>
<dbReference type="Pfam" id="PF02518">
    <property type="entry name" value="HATPase_c"/>
    <property type="match status" value="1"/>
</dbReference>
<dbReference type="Gene3D" id="1.10.287.130">
    <property type="match status" value="1"/>
</dbReference>
<dbReference type="EMBL" id="CP106735">
    <property type="protein sequence ID" value="UXX78900.1"/>
    <property type="molecule type" value="Genomic_DNA"/>
</dbReference>
<dbReference type="Pfam" id="PF01590">
    <property type="entry name" value="GAF"/>
    <property type="match status" value="1"/>
</dbReference>
<organism evidence="5 6">
    <name type="scientific">Reichenbachiella carrageenanivorans</name>
    <dbReference type="NCBI Taxonomy" id="2979869"/>
    <lineage>
        <taxon>Bacteria</taxon>
        <taxon>Pseudomonadati</taxon>
        <taxon>Bacteroidota</taxon>
        <taxon>Cytophagia</taxon>
        <taxon>Cytophagales</taxon>
        <taxon>Reichenbachiellaceae</taxon>
        <taxon>Reichenbachiella</taxon>
    </lineage>
</organism>
<evidence type="ECO:0000256" key="2">
    <source>
        <dbReference type="ARBA" id="ARBA00012438"/>
    </source>
</evidence>
<dbReference type="SUPFAM" id="SSF55781">
    <property type="entry name" value="GAF domain-like"/>
    <property type="match status" value="1"/>
</dbReference>
<dbReference type="SMART" id="SM00387">
    <property type="entry name" value="HATPase_c"/>
    <property type="match status" value="1"/>
</dbReference>
<dbReference type="InterPro" id="IPR004358">
    <property type="entry name" value="Sig_transdc_His_kin-like_C"/>
</dbReference>
<evidence type="ECO:0000256" key="1">
    <source>
        <dbReference type="ARBA" id="ARBA00000085"/>
    </source>
</evidence>
<comment type="catalytic activity">
    <reaction evidence="1">
        <text>ATP + protein L-histidine = ADP + protein N-phospho-L-histidine.</text>
        <dbReference type="EC" id="2.7.13.3"/>
    </reaction>
</comment>
<proteinExistence type="predicted"/>
<dbReference type="Proteomes" id="UP001062165">
    <property type="component" value="Chromosome"/>
</dbReference>
<dbReference type="InterPro" id="IPR036890">
    <property type="entry name" value="HATPase_C_sf"/>
</dbReference>
<evidence type="ECO:0000259" key="4">
    <source>
        <dbReference type="PROSITE" id="PS50109"/>
    </source>
</evidence>
<dbReference type="InterPro" id="IPR036097">
    <property type="entry name" value="HisK_dim/P_sf"/>
</dbReference>
<keyword evidence="3" id="KW-0597">Phosphoprotein</keyword>
<sequence>MIEPELPSNEKFRQKAVEKYQLLDTIPEESYDNITSLMAYICQTPISLITLLDHDRNFLKSHHGVDVSESPRSISFCGHAINAVEDITIIEDARQDKRFVDNPLVTEMQAVFYAGVPLVDPSGFKLGTLCVYDHKPRKLNADQLKAMKAMSKQVINLFDQRYKNLQLMRLQEQLIGRNMELKKFAATVSHDLKSPLANISSLTDLLEGESKGKLTEDAQSYLVHLRSSSNQLRRYVDGILEFYHSEELLHHKSEKVSVADLMTDLKEITITKSASNLTYESNVDTIAVNRAAIMQIMLNLIVNGLKYNTKAERKVHISIVGKEELNTFIVSDNGDGMPEKFIARAFDLFAVSGMKDRRGELGTGIGLATVKKLVESLGGSIKVTSKEKEGTTFTFYTTNQF</sequence>
<keyword evidence="5" id="KW-0547">Nucleotide-binding</keyword>
<keyword evidence="5" id="KW-0067">ATP-binding</keyword>
<evidence type="ECO:0000256" key="3">
    <source>
        <dbReference type="ARBA" id="ARBA00022553"/>
    </source>
</evidence>
<dbReference type="InterPro" id="IPR003594">
    <property type="entry name" value="HATPase_dom"/>
</dbReference>
<dbReference type="GO" id="GO:0005524">
    <property type="term" value="F:ATP binding"/>
    <property type="evidence" value="ECO:0007669"/>
    <property type="project" value="UniProtKB-KW"/>
</dbReference>
<dbReference type="PRINTS" id="PR00344">
    <property type="entry name" value="BCTRLSENSOR"/>
</dbReference>
<dbReference type="SUPFAM" id="SSF47384">
    <property type="entry name" value="Homodimeric domain of signal transducing histidine kinase"/>
    <property type="match status" value="1"/>
</dbReference>
<dbReference type="InterPro" id="IPR003018">
    <property type="entry name" value="GAF"/>
</dbReference>
<name>A0ABY6CZT6_9BACT</name>
<keyword evidence="6" id="KW-1185">Reference proteome</keyword>
<reference evidence="5" key="1">
    <citation type="submission" date="2022-10" db="EMBL/GenBank/DDBJ databases">
        <title>Comparative genomics and taxonomic characterization of three novel marine species of genus Reichenbachiella exhibiting antioxidant and polysaccharide degradation activities.</title>
        <authorList>
            <person name="Muhammad N."/>
            <person name="Lee Y.-J."/>
            <person name="Ko J."/>
            <person name="Kim S.-G."/>
        </authorList>
    </citation>
    <scope>NUCLEOTIDE SEQUENCE</scope>
    <source>
        <strain evidence="5">Wsw4-B4</strain>
    </source>
</reference>
<dbReference type="Gene3D" id="3.30.450.40">
    <property type="match status" value="1"/>
</dbReference>
<dbReference type="CDD" id="cd00082">
    <property type="entry name" value="HisKA"/>
    <property type="match status" value="1"/>
</dbReference>
<protein>
    <recommendedName>
        <fullName evidence="2">histidine kinase</fullName>
        <ecNumber evidence="2">2.7.13.3</ecNumber>
    </recommendedName>
</protein>
<evidence type="ECO:0000313" key="5">
    <source>
        <dbReference type="EMBL" id="UXX78900.1"/>
    </source>
</evidence>